<dbReference type="SUPFAM" id="SSF53474">
    <property type="entry name" value="alpha/beta-Hydrolases"/>
    <property type="match status" value="1"/>
</dbReference>
<gene>
    <name evidence="1" type="ORF">VNI00_003881</name>
</gene>
<protein>
    <recommendedName>
        <fullName evidence="3">AB hydrolase-1 domain-containing protein</fullName>
    </recommendedName>
</protein>
<evidence type="ECO:0000313" key="2">
    <source>
        <dbReference type="Proteomes" id="UP001383192"/>
    </source>
</evidence>
<dbReference type="AlphaFoldDB" id="A0AAW0DN92"/>
<organism evidence="1 2">
    <name type="scientific">Paramarasmius palmivorus</name>
    <dbReference type="NCBI Taxonomy" id="297713"/>
    <lineage>
        <taxon>Eukaryota</taxon>
        <taxon>Fungi</taxon>
        <taxon>Dikarya</taxon>
        <taxon>Basidiomycota</taxon>
        <taxon>Agaricomycotina</taxon>
        <taxon>Agaricomycetes</taxon>
        <taxon>Agaricomycetidae</taxon>
        <taxon>Agaricales</taxon>
        <taxon>Marasmiineae</taxon>
        <taxon>Marasmiaceae</taxon>
        <taxon>Paramarasmius</taxon>
    </lineage>
</organism>
<keyword evidence="2" id="KW-1185">Reference proteome</keyword>
<evidence type="ECO:0000313" key="1">
    <source>
        <dbReference type="EMBL" id="KAK7053255.1"/>
    </source>
</evidence>
<dbReference type="Proteomes" id="UP001383192">
    <property type="component" value="Unassembled WGS sequence"/>
</dbReference>
<proteinExistence type="predicted"/>
<reference evidence="1 2" key="1">
    <citation type="submission" date="2024-01" db="EMBL/GenBank/DDBJ databases">
        <title>A draft genome for a cacao thread blight-causing isolate of Paramarasmius palmivorus.</title>
        <authorList>
            <person name="Baruah I.K."/>
            <person name="Bukari Y."/>
            <person name="Amoako-Attah I."/>
            <person name="Meinhardt L.W."/>
            <person name="Bailey B.A."/>
            <person name="Cohen S.P."/>
        </authorList>
    </citation>
    <scope>NUCLEOTIDE SEQUENCE [LARGE SCALE GENOMIC DNA]</scope>
    <source>
        <strain evidence="1 2">GH-12</strain>
    </source>
</reference>
<comment type="caution">
    <text evidence="1">The sequence shown here is derived from an EMBL/GenBank/DDBJ whole genome shotgun (WGS) entry which is preliminary data.</text>
</comment>
<name>A0AAW0DN92_9AGAR</name>
<dbReference type="InterPro" id="IPR029058">
    <property type="entry name" value="AB_hydrolase_fold"/>
</dbReference>
<accession>A0AAW0DN92</accession>
<dbReference type="EMBL" id="JAYKXP010000010">
    <property type="protein sequence ID" value="KAK7053255.1"/>
    <property type="molecule type" value="Genomic_DNA"/>
</dbReference>
<dbReference type="Gene3D" id="3.40.50.1820">
    <property type="entry name" value="alpha/beta hydrolase"/>
    <property type="match status" value="1"/>
</dbReference>
<evidence type="ECO:0008006" key="3">
    <source>
        <dbReference type="Google" id="ProtNLM"/>
    </source>
</evidence>
<sequence>MDFSTITVNNATGAELSYLDSGAPSRTCYTTIFAVHGMIFTNAIFSKIVDIATTHGIRFVAINRRAFPGSTAYTTEELDAITSPNSSQAEKNAFLEARGHEIATFIDTFIQEFDLPPLSADGTCGGVAILGWSIGSSHAAAAVGSSLTLPSDVRARLGRYLRSLIFYEAAPMIIGLPPPRQSWLPLTDDQLPRESRLKAFAQWATSFFDHGDLSTRDLDQLSWVVASPNHTPTFFTFGADTLSAITTFDDSVAGVDVPYTLYLSDQLSAVYRKAFFSKEVADGFPHLKRCFLCGDKTGAFGIAGLWAVQDDERLFGGWTKIEYKLAEGINHFVSSTSLYTSRKD</sequence>